<organism evidence="2 3">
    <name type="scientific">Arthrobacter globiformis</name>
    <dbReference type="NCBI Taxonomy" id="1665"/>
    <lineage>
        <taxon>Bacteria</taxon>
        <taxon>Bacillati</taxon>
        <taxon>Actinomycetota</taxon>
        <taxon>Actinomycetes</taxon>
        <taxon>Micrococcales</taxon>
        <taxon>Micrococcaceae</taxon>
        <taxon>Arthrobacter</taxon>
    </lineage>
</organism>
<protein>
    <submittedName>
        <fullName evidence="2">Uncharacterized protein</fullName>
    </submittedName>
</protein>
<feature type="transmembrane region" description="Helical" evidence="1">
    <location>
        <begin position="109"/>
        <end position="127"/>
    </location>
</feature>
<sequence>MVGIASILLATGFCVLGWMLGRHAVVAAPLVLGFAAVPHSLDGYASGPVWWLGSAVGAVLALAAASRSWREVRAVRALARSSTTGRTAAVGANAVKASKRALRRGHIKALVFVATATAGWTVAFAALPAELGRTYEEMAKESSSSAFAAVAAALSIMAIATVVSQGGRLFAMSRVGKRLVWEVPAGAGLAPSWPFVDDASGLVPLKDATSGGCICLLEFRRSFPDADDRLMPEEGVHASDYCPLHGIDRINDLSAAEFAAMAAESWLWDERSELPEQSRPNENRLLLYGFAGCIYTGVPLTARAGYVDASFPDIGLARVAEPGAVVPCWDQAERPAAGVLDTVDLRPAGYTGFAFRYRHGRAWFEAPEDDAVRPPALLL</sequence>
<reference evidence="2 3" key="1">
    <citation type="submission" date="2018-04" db="EMBL/GenBank/DDBJ databases">
        <title>Bacteria isolated from cave deposits of Manipur.</title>
        <authorList>
            <person name="Sahoo D."/>
            <person name="Sarangthem I."/>
            <person name="Nandeibam J."/>
        </authorList>
    </citation>
    <scope>NUCLEOTIDE SEQUENCE [LARGE SCALE GENOMIC DNA]</scope>
    <source>
        <strain evidence="3">mrc11</strain>
    </source>
</reference>
<name>A0A328HCX7_ARTGO</name>
<proteinExistence type="predicted"/>
<feature type="transmembrane region" description="Helical" evidence="1">
    <location>
        <begin position="49"/>
        <end position="66"/>
    </location>
</feature>
<dbReference type="Proteomes" id="UP000249166">
    <property type="component" value="Unassembled WGS sequence"/>
</dbReference>
<comment type="caution">
    <text evidence="2">The sequence shown here is derived from an EMBL/GenBank/DDBJ whole genome shotgun (WGS) entry which is preliminary data.</text>
</comment>
<accession>A0A328HCX7</accession>
<keyword evidence="1" id="KW-1133">Transmembrane helix</keyword>
<evidence type="ECO:0000313" key="2">
    <source>
        <dbReference type="EMBL" id="RAM36438.1"/>
    </source>
</evidence>
<dbReference type="AlphaFoldDB" id="A0A328HCX7"/>
<evidence type="ECO:0000256" key="1">
    <source>
        <dbReference type="SAM" id="Phobius"/>
    </source>
</evidence>
<feature type="transmembrane region" description="Helical" evidence="1">
    <location>
        <begin position="147"/>
        <end position="171"/>
    </location>
</feature>
<gene>
    <name evidence="2" type="ORF">DBZ45_15095</name>
</gene>
<evidence type="ECO:0000313" key="3">
    <source>
        <dbReference type="Proteomes" id="UP000249166"/>
    </source>
</evidence>
<keyword evidence="1" id="KW-0812">Transmembrane</keyword>
<keyword evidence="1" id="KW-0472">Membrane</keyword>
<dbReference type="EMBL" id="QLNP01000094">
    <property type="protein sequence ID" value="RAM36438.1"/>
    <property type="molecule type" value="Genomic_DNA"/>
</dbReference>